<keyword evidence="1" id="KW-0732">Signal</keyword>
<accession>A0ABU2GR60</accession>
<reference evidence="2 3" key="1">
    <citation type="submission" date="2023-08" db="EMBL/GenBank/DDBJ databases">
        <title>Bioegradation of LLDPE and BLDPE plastic by marine bacteria from coast plastic debris.</title>
        <authorList>
            <person name="Rong Z."/>
        </authorList>
    </citation>
    <scope>NUCLEOTIDE SEQUENCE [LARGE SCALE GENOMIC DNA]</scope>
    <source>
        <strain evidence="2 3">Z-2</strain>
    </source>
</reference>
<feature type="signal peptide" evidence="1">
    <location>
        <begin position="1"/>
        <end position="31"/>
    </location>
</feature>
<protein>
    <recommendedName>
        <fullName evidence="4">SipW-cognate class signal peptide</fullName>
    </recommendedName>
</protein>
<dbReference type="Proteomes" id="UP001265083">
    <property type="component" value="Unassembled WGS sequence"/>
</dbReference>
<dbReference type="RefSeq" id="WP_310950199.1">
    <property type="nucleotide sequence ID" value="NZ_JAVLUS010000006.1"/>
</dbReference>
<evidence type="ECO:0000313" key="3">
    <source>
        <dbReference type="Proteomes" id="UP001265083"/>
    </source>
</evidence>
<gene>
    <name evidence="2" type="ORF">RD149_09215</name>
</gene>
<proteinExistence type="predicted"/>
<sequence>MTAFRTRTLAASGLAAAAVLASVGVAAPADAAETKSLKISGELEIAPDLEVLEIKADGVTDDQGKTTGTYVATLLAGDDDNPLPFKVKGPITCIHTDGNTASLVYPIAATDPNLIPAGLSEALAVQITVRKGAGEDDSKVGVNGPAPTASFNGCKPAATPFDFDGDIEIK</sequence>
<name>A0ABU2GR60_9ACTN</name>
<evidence type="ECO:0000313" key="2">
    <source>
        <dbReference type="EMBL" id="MDS1113947.1"/>
    </source>
</evidence>
<comment type="caution">
    <text evidence="2">The sequence shown here is derived from an EMBL/GenBank/DDBJ whole genome shotgun (WGS) entry which is preliminary data.</text>
</comment>
<evidence type="ECO:0008006" key="4">
    <source>
        <dbReference type="Google" id="ProtNLM"/>
    </source>
</evidence>
<dbReference type="EMBL" id="JAVLUS010000006">
    <property type="protein sequence ID" value="MDS1113947.1"/>
    <property type="molecule type" value="Genomic_DNA"/>
</dbReference>
<evidence type="ECO:0000256" key="1">
    <source>
        <dbReference type="SAM" id="SignalP"/>
    </source>
</evidence>
<keyword evidence="3" id="KW-1185">Reference proteome</keyword>
<organism evidence="2 3">
    <name type="scientific">Gordonia westfalica</name>
    <dbReference type="NCBI Taxonomy" id="158898"/>
    <lineage>
        <taxon>Bacteria</taxon>
        <taxon>Bacillati</taxon>
        <taxon>Actinomycetota</taxon>
        <taxon>Actinomycetes</taxon>
        <taxon>Mycobacteriales</taxon>
        <taxon>Gordoniaceae</taxon>
        <taxon>Gordonia</taxon>
    </lineage>
</organism>
<feature type="chain" id="PRO_5045803646" description="SipW-cognate class signal peptide" evidence="1">
    <location>
        <begin position="32"/>
        <end position="170"/>
    </location>
</feature>